<evidence type="ECO:0000256" key="4">
    <source>
        <dbReference type="ARBA" id="ARBA00022737"/>
    </source>
</evidence>
<dbReference type="FunFam" id="3.30.160.60:FF:000608">
    <property type="entry name" value="zinc finger protein 286A isoform X1"/>
    <property type="match status" value="1"/>
</dbReference>
<dbReference type="FunFam" id="3.30.160.60:FF:000100">
    <property type="entry name" value="Zinc finger 45-like"/>
    <property type="match status" value="1"/>
</dbReference>
<dbReference type="FunFam" id="3.30.160.60:FF:000295">
    <property type="entry name" value="zinc finger protein 19"/>
    <property type="match status" value="1"/>
</dbReference>
<feature type="region of interest" description="Disordered" evidence="12">
    <location>
        <begin position="95"/>
        <end position="127"/>
    </location>
</feature>
<dbReference type="FunFam" id="3.30.160.60:FF:000093">
    <property type="entry name" value="zinc finger protein 668 isoform X1"/>
    <property type="match status" value="2"/>
</dbReference>
<organism evidence="14 15">
    <name type="scientific">Polypterus senegalus</name>
    <name type="common">Senegal bichir</name>
    <dbReference type="NCBI Taxonomy" id="55291"/>
    <lineage>
        <taxon>Eukaryota</taxon>
        <taxon>Metazoa</taxon>
        <taxon>Chordata</taxon>
        <taxon>Craniata</taxon>
        <taxon>Vertebrata</taxon>
        <taxon>Euteleostomi</taxon>
        <taxon>Actinopterygii</taxon>
        <taxon>Polypteriformes</taxon>
        <taxon>Polypteridae</taxon>
        <taxon>Polypterus</taxon>
    </lineage>
</organism>
<dbReference type="InterPro" id="IPR013087">
    <property type="entry name" value="Znf_C2H2_type"/>
</dbReference>
<dbReference type="AlphaFoldDB" id="A0A8X8BKI7"/>
<feature type="domain" description="C2H2-type" evidence="13">
    <location>
        <begin position="548"/>
        <end position="575"/>
    </location>
</feature>
<dbReference type="FunFam" id="3.30.160.60:FF:001064">
    <property type="entry name" value="Zinc finger protein 425"/>
    <property type="match status" value="1"/>
</dbReference>
<sequence length="697" mass="79546">MEVGRGGHQNSTLDEEEPTEQGTDDEDLAILEQEEDLDWKTTAVRQSGHWQQAGNFAQRPTNLMQSHVRFQQTSIWGNQKGKLASIRLLNWSRKRAKSQGECRQTQASKWREHSRPEEDKETYHAKQHGGTTIQEEVLQGGGHPPFHRLLCPPSLKNSSGPSRTDLSYQRALPTTVASICRNRSSRRRKPISPTQYLQPNSGSQTEVCHTSSPLRSNDHLKVEDTNGGRVGTIQQVPTGNVNGLHLSASPDRQELISDHDCHIDNMPQKYLEGASLRRAEQAKEYTQAACPGQQKRAQVQPHKRDRTLSDASECKEADLVKFIQLIDENGGYSTAKLVPCVDVEIEDDDGVEDACNRVSKQYTDSSSSSIQEVIVDDKPFQCSVCEKSFKRAWELFSHEVVHNSDRPFHCDICQATFKRHSDYKSHRMVHTEHRPFSCEMCGKKFKRSSNLQEHRRIHSGIRPFLCSCCEKSFKTPYELQRHMLIHMTEKPFKCSDCGKDFPTTNTLLAHQRQHCDDKPHVCGMCGKKFTYGHSLKVHERVHTNHRPFVCPICNKGFKQSNALASHERVHTGARPYVCQTCGKAFKQSSYLVIHQRAHTGEKPYQCDVCQKAFTRPSLLLQHHRVHSQERPFKCGFCDKYFKDYSYLTVHEKVHTGQTPYKCQVCDKGFAHPSNLLQHQRVHRAWQEGCGHPPPTCL</sequence>
<dbReference type="GO" id="GO:0005634">
    <property type="term" value="C:nucleus"/>
    <property type="evidence" value="ECO:0007669"/>
    <property type="project" value="UniProtKB-SubCell"/>
</dbReference>
<evidence type="ECO:0000313" key="15">
    <source>
        <dbReference type="Proteomes" id="UP000886611"/>
    </source>
</evidence>
<feature type="domain" description="C2H2-type" evidence="13">
    <location>
        <begin position="436"/>
        <end position="463"/>
    </location>
</feature>
<keyword evidence="4" id="KW-0677">Repeat</keyword>
<keyword evidence="6" id="KW-0862">Zinc</keyword>
<dbReference type="FunFam" id="3.30.160.60:FF:000193">
    <property type="entry name" value="Zinc finger protein 300"/>
    <property type="match status" value="1"/>
</dbReference>
<dbReference type="InterPro" id="IPR050717">
    <property type="entry name" value="C2H2-ZF_Transcription_Reg"/>
</dbReference>
<dbReference type="InterPro" id="IPR036236">
    <property type="entry name" value="Znf_C2H2_sf"/>
</dbReference>
<reference evidence="14 15" key="1">
    <citation type="journal article" date="2021" name="Cell">
        <title>Tracing the genetic footprints of vertebrate landing in non-teleost ray-finned fishes.</title>
        <authorList>
            <person name="Bi X."/>
            <person name="Wang K."/>
            <person name="Yang L."/>
            <person name="Pan H."/>
            <person name="Jiang H."/>
            <person name="Wei Q."/>
            <person name="Fang M."/>
            <person name="Yu H."/>
            <person name="Zhu C."/>
            <person name="Cai Y."/>
            <person name="He Y."/>
            <person name="Gan X."/>
            <person name="Zeng H."/>
            <person name="Yu D."/>
            <person name="Zhu Y."/>
            <person name="Jiang H."/>
            <person name="Qiu Q."/>
            <person name="Yang H."/>
            <person name="Zhang Y.E."/>
            <person name="Wang W."/>
            <person name="Zhu M."/>
            <person name="He S."/>
            <person name="Zhang G."/>
        </authorList>
    </citation>
    <scope>NUCLEOTIDE SEQUENCE [LARGE SCALE GENOMIC DNA]</scope>
    <source>
        <strain evidence="14">Bchr_013</strain>
    </source>
</reference>
<keyword evidence="3" id="KW-0479">Metal-binding</keyword>
<dbReference type="Pfam" id="PF12874">
    <property type="entry name" value="zf-met"/>
    <property type="match status" value="1"/>
</dbReference>
<feature type="compositionally biased region" description="Acidic residues" evidence="12">
    <location>
        <begin position="13"/>
        <end position="26"/>
    </location>
</feature>
<proteinExistence type="inferred from homology"/>
<evidence type="ECO:0000256" key="10">
    <source>
        <dbReference type="ARBA" id="ARBA00023242"/>
    </source>
</evidence>
<dbReference type="Pfam" id="PF00096">
    <property type="entry name" value="zf-C2H2"/>
    <property type="match status" value="10"/>
</dbReference>
<evidence type="ECO:0000256" key="2">
    <source>
        <dbReference type="ARBA" id="ARBA00006991"/>
    </source>
</evidence>
<feature type="domain" description="C2H2-type" evidence="13">
    <location>
        <begin position="604"/>
        <end position="631"/>
    </location>
</feature>
<evidence type="ECO:0000256" key="8">
    <source>
        <dbReference type="ARBA" id="ARBA00023125"/>
    </source>
</evidence>
<feature type="domain" description="C2H2-type" evidence="13">
    <location>
        <begin position="380"/>
        <end position="407"/>
    </location>
</feature>
<accession>A0A8X8BKI7</accession>
<comment type="subcellular location">
    <subcellularLocation>
        <location evidence="1">Nucleus</location>
    </subcellularLocation>
</comment>
<dbReference type="GO" id="GO:0008270">
    <property type="term" value="F:zinc ion binding"/>
    <property type="evidence" value="ECO:0007669"/>
    <property type="project" value="UniProtKB-KW"/>
</dbReference>
<keyword evidence="8" id="KW-0238">DNA-binding</keyword>
<feature type="region of interest" description="Disordered" evidence="12">
    <location>
        <begin position="181"/>
        <end position="221"/>
    </location>
</feature>
<dbReference type="FunFam" id="3.30.160.60:FF:000557">
    <property type="entry name" value="zinc finger and SCAN domain-containing protein 29"/>
    <property type="match status" value="1"/>
</dbReference>
<feature type="domain" description="C2H2-type" evidence="13">
    <location>
        <begin position="576"/>
        <end position="603"/>
    </location>
</feature>
<keyword evidence="15" id="KW-1185">Reference proteome</keyword>
<evidence type="ECO:0000256" key="9">
    <source>
        <dbReference type="ARBA" id="ARBA00023163"/>
    </source>
</evidence>
<feature type="compositionally biased region" description="Polar residues" evidence="12">
    <location>
        <begin position="192"/>
        <end position="215"/>
    </location>
</feature>
<dbReference type="SUPFAM" id="SSF57667">
    <property type="entry name" value="beta-beta-alpha zinc fingers"/>
    <property type="match status" value="6"/>
</dbReference>
<dbReference type="SMART" id="SM00355">
    <property type="entry name" value="ZnF_C2H2"/>
    <property type="match status" value="11"/>
</dbReference>
<keyword evidence="5 11" id="KW-0863">Zinc-finger</keyword>
<dbReference type="GO" id="GO:0000977">
    <property type="term" value="F:RNA polymerase II transcription regulatory region sequence-specific DNA binding"/>
    <property type="evidence" value="ECO:0007669"/>
    <property type="project" value="TreeGrafter"/>
</dbReference>
<comment type="similarity">
    <text evidence="2">Belongs to the krueppel C2H2-type zinc-finger protein family.</text>
</comment>
<dbReference type="PANTHER" id="PTHR14196:SF12">
    <property type="entry name" value="ZINC FINGER PROTEIN 208-LIKE"/>
    <property type="match status" value="1"/>
</dbReference>
<feature type="domain" description="C2H2-type" evidence="13">
    <location>
        <begin position="464"/>
        <end position="491"/>
    </location>
</feature>
<evidence type="ECO:0000256" key="7">
    <source>
        <dbReference type="ARBA" id="ARBA00023015"/>
    </source>
</evidence>
<comment type="caution">
    <text evidence="14">The sequence shown here is derived from an EMBL/GenBank/DDBJ whole genome shotgun (WGS) entry which is preliminary data.</text>
</comment>
<evidence type="ECO:0000256" key="3">
    <source>
        <dbReference type="ARBA" id="ARBA00022723"/>
    </source>
</evidence>
<evidence type="ECO:0000256" key="5">
    <source>
        <dbReference type="ARBA" id="ARBA00022771"/>
    </source>
</evidence>
<dbReference type="Proteomes" id="UP000886611">
    <property type="component" value="Unassembled WGS sequence"/>
</dbReference>
<feature type="domain" description="C2H2-type" evidence="13">
    <location>
        <begin position="520"/>
        <end position="547"/>
    </location>
</feature>
<dbReference type="PROSITE" id="PS50157">
    <property type="entry name" value="ZINC_FINGER_C2H2_2"/>
    <property type="match status" value="11"/>
</dbReference>
<feature type="non-terminal residue" evidence="14">
    <location>
        <position position="1"/>
    </location>
</feature>
<feature type="domain" description="C2H2-type" evidence="13">
    <location>
        <begin position="660"/>
        <end position="687"/>
    </location>
</feature>
<dbReference type="PANTHER" id="PTHR14196">
    <property type="entry name" value="ODD-SKIPPED - RELATED"/>
    <property type="match status" value="1"/>
</dbReference>
<dbReference type="OrthoDB" id="8933732at2759"/>
<evidence type="ECO:0000256" key="6">
    <source>
        <dbReference type="ARBA" id="ARBA00022833"/>
    </source>
</evidence>
<feature type="non-terminal residue" evidence="14">
    <location>
        <position position="697"/>
    </location>
</feature>
<feature type="compositionally biased region" description="Basic and acidic residues" evidence="12">
    <location>
        <begin position="109"/>
        <end position="124"/>
    </location>
</feature>
<dbReference type="EMBL" id="JAATIS010008546">
    <property type="protein sequence ID" value="KAG2457561.1"/>
    <property type="molecule type" value="Genomic_DNA"/>
</dbReference>
<keyword evidence="10" id="KW-0539">Nucleus</keyword>
<evidence type="ECO:0000256" key="11">
    <source>
        <dbReference type="PROSITE-ProRule" id="PRU00042"/>
    </source>
</evidence>
<feature type="domain" description="C2H2-type" evidence="13">
    <location>
        <begin position="492"/>
        <end position="519"/>
    </location>
</feature>
<feature type="region of interest" description="Disordered" evidence="12">
    <location>
        <begin position="1"/>
        <end position="26"/>
    </location>
</feature>
<evidence type="ECO:0000313" key="14">
    <source>
        <dbReference type="EMBL" id="KAG2457561.1"/>
    </source>
</evidence>
<feature type="domain" description="C2H2-type" evidence="13">
    <location>
        <begin position="408"/>
        <end position="435"/>
    </location>
</feature>
<dbReference type="FunFam" id="3.30.160.60:FF:000383">
    <property type="entry name" value="Uncharacterized protein"/>
    <property type="match status" value="1"/>
</dbReference>
<dbReference type="GO" id="GO:0000981">
    <property type="term" value="F:DNA-binding transcription factor activity, RNA polymerase II-specific"/>
    <property type="evidence" value="ECO:0007669"/>
    <property type="project" value="TreeGrafter"/>
</dbReference>
<keyword evidence="9" id="KW-0804">Transcription</keyword>
<evidence type="ECO:0000256" key="1">
    <source>
        <dbReference type="ARBA" id="ARBA00004123"/>
    </source>
</evidence>
<evidence type="ECO:0000256" key="12">
    <source>
        <dbReference type="SAM" id="MobiDB-lite"/>
    </source>
</evidence>
<protein>
    <submittedName>
        <fullName evidence="14">ZN112 protein</fullName>
    </submittedName>
</protein>
<keyword evidence="7" id="KW-0805">Transcription regulation</keyword>
<evidence type="ECO:0000259" key="13">
    <source>
        <dbReference type="PROSITE" id="PS50157"/>
    </source>
</evidence>
<gene>
    <name evidence="14" type="primary">Znf112</name>
    <name evidence="14" type="ORF">GTO96_0011844</name>
</gene>
<dbReference type="Gene3D" id="3.30.160.60">
    <property type="entry name" value="Classic Zinc Finger"/>
    <property type="match status" value="11"/>
</dbReference>
<feature type="domain" description="C2H2-type" evidence="13">
    <location>
        <begin position="632"/>
        <end position="659"/>
    </location>
</feature>
<name>A0A8X8BKI7_POLSE</name>
<dbReference type="PROSITE" id="PS00028">
    <property type="entry name" value="ZINC_FINGER_C2H2_1"/>
    <property type="match status" value="11"/>
</dbReference>